<accession>H2ECX4</accession>
<proteinExistence type="predicted"/>
<dbReference type="InterPro" id="IPR015943">
    <property type="entry name" value="WD40/YVTN_repeat-like_dom_sf"/>
</dbReference>
<dbReference type="SUPFAM" id="SSF69322">
    <property type="entry name" value="Tricorn protease domain 2"/>
    <property type="match status" value="1"/>
</dbReference>
<evidence type="ECO:0000313" key="1">
    <source>
        <dbReference type="EMBL" id="AEX62247.1"/>
    </source>
</evidence>
<gene>
    <name evidence="1" type="ORF">mv_L42</name>
</gene>
<reference evidence="1" key="1">
    <citation type="submission" date="2011-10" db="EMBL/GenBank/DDBJ databases">
        <title>Provirophages and transpovirons: unique mobilome of giant viruses.</title>
        <authorList>
            <person name="Desnues C."/>
            <person name="LaScola B."/>
            <person name="Yutin N."/>
            <person name="Fournous G."/>
            <person name="Koonin E."/>
            <person name="Raoult D."/>
        </authorList>
    </citation>
    <scope>NUCLEOTIDE SEQUENCE</scope>
    <source>
        <strain evidence="1">Mv13-mv</strain>
    </source>
</reference>
<sequence>MGVIKDELIITTFTYKRGAIIYVLDLKTNELLQKCYWNDIYYESRDVVIYNDSYIAIYYNSYFGNELFLLEHKTGQKNKKTSTSESEIIGICWGSNNDLISCHKDGTINFYNPIKDESVKTININKTIDKMIKFSEDSILIKHENQLVLININDGKELKNINIDSNVEPMMKISSGYDKLSNLLLKIKD</sequence>
<protein>
    <submittedName>
        <fullName evidence="1">Putative BTB_POZ domain-containing protein</fullName>
    </submittedName>
</protein>
<name>H2ECX4_9VIRU</name>
<dbReference type="EMBL" id="JN885995">
    <property type="protein sequence ID" value="AEX62247.1"/>
    <property type="molecule type" value="Genomic_DNA"/>
</dbReference>
<dbReference type="Gene3D" id="2.130.10.10">
    <property type="entry name" value="YVTN repeat-like/Quinoprotein amine dehydrogenase"/>
    <property type="match status" value="1"/>
</dbReference>
<organism evidence="1">
    <name type="scientific">Moumouvirus sp. 'Monve'</name>
    <dbReference type="NCBI Taxonomy" id="1128131"/>
    <lineage>
        <taxon>Viruses</taxon>
        <taxon>Varidnaviria</taxon>
        <taxon>Bamfordvirae</taxon>
        <taxon>Nucleocytoviricota</taxon>
        <taxon>Megaviricetes</taxon>
        <taxon>Imitervirales</taxon>
        <taxon>Mimiviridae</taxon>
        <taxon>Megamimivirinae</taxon>
        <taxon>Moumouvirus</taxon>
    </lineage>
</organism>